<keyword evidence="2" id="KW-1185">Reference proteome</keyword>
<accession>A0A7Y0EZS0</accession>
<gene>
    <name evidence="1" type="ORF">G1C97_2349</name>
</gene>
<comment type="caution">
    <text evidence="1">The sequence shown here is derived from an EMBL/GenBank/DDBJ whole genome shotgun (WGS) entry which is preliminary data.</text>
</comment>
<proteinExistence type="predicted"/>
<dbReference type="EMBL" id="JAAIIG010000028">
    <property type="protein sequence ID" value="NMM99389.1"/>
    <property type="molecule type" value="Genomic_DNA"/>
</dbReference>
<sequence>MTLLHNFNPNPMCVDMGNYLSGHGGVSNCNILNIVSHYAPPSDFPGFCVETIADGDSWCGMECPDVPRNTPLVLAANMAVGDNTTSKPLYGSWVNVWAGPETDWRSRGSLTSSGVSGDITLPSGGKTPQIVFRGPAKAGQRIYIWSIYLGTRADYETLQRYAPGAPLAGSLMPLRGGEA</sequence>
<reference evidence="1 2" key="1">
    <citation type="submission" date="2020-02" db="EMBL/GenBank/DDBJ databases">
        <title>Characterization of phylogenetic diversity of novel bifidobacterial species isolated in Czech ZOOs.</title>
        <authorList>
            <person name="Lugli G.A."/>
            <person name="Vera N.B."/>
            <person name="Ventura M."/>
        </authorList>
    </citation>
    <scope>NUCLEOTIDE SEQUENCE [LARGE SCALE GENOMIC DNA]</scope>
    <source>
        <strain evidence="1 2">DSM 109959</strain>
    </source>
</reference>
<organism evidence="1 2">
    <name type="scientific">Bifidobacterium olomucense</name>
    <dbReference type="NCBI Taxonomy" id="2675324"/>
    <lineage>
        <taxon>Bacteria</taxon>
        <taxon>Bacillati</taxon>
        <taxon>Actinomycetota</taxon>
        <taxon>Actinomycetes</taxon>
        <taxon>Bifidobacteriales</taxon>
        <taxon>Bifidobacteriaceae</taxon>
        <taxon>Bifidobacterium</taxon>
    </lineage>
</organism>
<dbReference type="Proteomes" id="UP000543419">
    <property type="component" value="Unassembled WGS sequence"/>
</dbReference>
<evidence type="ECO:0000313" key="2">
    <source>
        <dbReference type="Proteomes" id="UP000543419"/>
    </source>
</evidence>
<protein>
    <submittedName>
        <fullName evidence="1">Uncharacterized protein</fullName>
    </submittedName>
</protein>
<name>A0A7Y0EZS0_9BIFI</name>
<evidence type="ECO:0000313" key="1">
    <source>
        <dbReference type="EMBL" id="NMM99389.1"/>
    </source>
</evidence>
<dbReference type="RefSeq" id="WP_169241934.1">
    <property type="nucleotide sequence ID" value="NZ_JAAIIG010000028.1"/>
</dbReference>
<dbReference type="AlphaFoldDB" id="A0A7Y0EZS0"/>